<dbReference type="EMBL" id="FNOW01000008">
    <property type="protein sequence ID" value="SDX64100.1"/>
    <property type="molecule type" value="Genomic_DNA"/>
</dbReference>
<dbReference type="AlphaFoldDB" id="A0A1H3DCQ0"/>
<dbReference type="OrthoDB" id="5772038at2"/>
<evidence type="ECO:0000313" key="2">
    <source>
        <dbReference type="EMBL" id="SDX64100.1"/>
    </source>
</evidence>
<proteinExistence type="predicted"/>
<accession>A0A1H3DCQ0</accession>
<dbReference type="STRING" id="61595.SAMN05421644_10866"/>
<evidence type="ECO:0000313" key="3">
    <source>
        <dbReference type="Proteomes" id="UP000198672"/>
    </source>
</evidence>
<dbReference type="RefSeq" id="WP_091332512.1">
    <property type="nucleotide sequence ID" value="NZ_FNOW01000008.1"/>
</dbReference>
<sequence length="113" mass="13117">MAKPFQTNRPQFDSDLDAILDRVYGNKPDAPVDIPRAVIPQTFVRNDQGSKELKEALSDLRSRRERAQSTMRLQEEIDYLRTQINTLRDLGDQIERLRLDVQHGRITLDLPTD</sequence>
<gene>
    <name evidence="2" type="ORF">SAMN05421644_10866</name>
</gene>
<name>A0A1H3DCQ0_ALLWA</name>
<organism evidence="2 3">
    <name type="scientific">Allochromatium warmingii</name>
    <name type="common">Chromatium warmingii</name>
    <dbReference type="NCBI Taxonomy" id="61595"/>
    <lineage>
        <taxon>Bacteria</taxon>
        <taxon>Pseudomonadati</taxon>
        <taxon>Pseudomonadota</taxon>
        <taxon>Gammaproteobacteria</taxon>
        <taxon>Chromatiales</taxon>
        <taxon>Chromatiaceae</taxon>
        <taxon>Allochromatium</taxon>
    </lineage>
</organism>
<feature type="coiled-coil region" evidence="1">
    <location>
        <begin position="50"/>
        <end position="77"/>
    </location>
</feature>
<dbReference type="Proteomes" id="UP000198672">
    <property type="component" value="Unassembled WGS sequence"/>
</dbReference>
<keyword evidence="1" id="KW-0175">Coiled coil</keyword>
<protein>
    <submittedName>
        <fullName evidence="2">Uncharacterized protein</fullName>
    </submittedName>
</protein>
<keyword evidence="3" id="KW-1185">Reference proteome</keyword>
<evidence type="ECO:0000256" key="1">
    <source>
        <dbReference type="SAM" id="Coils"/>
    </source>
</evidence>
<reference evidence="3" key="1">
    <citation type="submission" date="2016-10" db="EMBL/GenBank/DDBJ databases">
        <authorList>
            <person name="Varghese N."/>
            <person name="Submissions S."/>
        </authorList>
    </citation>
    <scope>NUCLEOTIDE SEQUENCE [LARGE SCALE GENOMIC DNA]</scope>
    <source>
        <strain evidence="3">DSM 173</strain>
    </source>
</reference>